<dbReference type="Proteomes" id="UP000479114">
    <property type="component" value="Chromosome"/>
</dbReference>
<gene>
    <name evidence="4" type="ORF">GZH47_24190</name>
</gene>
<name>A0A6C0P517_9BACL</name>
<feature type="region of interest" description="Disordered" evidence="1">
    <location>
        <begin position="162"/>
        <end position="181"/>
    </location>
</feature>
<dbReference type="InterPro" id="IPR001119">
    <property type="entry name" value="SLH_dom"/>
</dbReference>
<protein>
    <submittedName>
        <fullName evidence="4">S-layer homology domain-containing protein</fullName>
    </submittedName>
</protein>
<feature type="domain" description="SLH" evidence="3">
    <location>
        <begin position="448"/>
        <end position="507"/>
    </location>
</feature>
<proteinExistence type="predicted"/>
<evidence type="ECO:0000256" key="1">
    <source>
        <dbReference type="SAM" id="MobiDB-lite"/>
    </source>
</evidence>
<evidence type="ECO:0000259" key="3">
    <source>
        <dbReference type="PROSITE" id="PS51272"/>
    </source>
</evidence>
<keyword evidence="5" id="KW-1185">Reference proteome</keyword>
<dbReference type="KEGG" id="prz:GZH47_24190"/>
<dbReference type="Pfam" id="PF00395">
    <property type="entry name" value="SLH"/>
    <property type="match status" value="3"/>
</dbReference>
<feature type="signal peptide" evidence="2">
    <location>
        <begin position="1"/>
        <end position="23"/>
    </location>
</feature>
<reference evidence="4 5" key="1">
    <citation type="submission" date="2020-02" db="EMBL/GenBank/DDBJ databases">
        <title>Paenibacillus sp. nov., isolated from rhizosphere soil of tomato.</title>
        <authorList>
            <person name="Weon H.-Y."/>
            <person name="Lee S.A."/>
        </authorList>
    </citation>
    <scope>NUCLEOTIDE SEQUENCE [LARGE SCALE GENOMIC DNA]</scope>
    <source>
        <strain evidence="4 5">14171R-81</strain>
    </source>
</reference>
<evidence type="ECO:0000256" key="2">
    <source>
        <dbReference type="SAM" id="SignalP"/>
    </source>
</evidence>
<feature type="compositionally biased region" description="Gly residues" evidence="1">
    <location>
        <begin position="166"/>
        <end position="180"/>
    </location>
</feature>
<evidence type="ECO:0000313" key="5">
    <source>
        <dbReference type="Proteomes" id="UP000479114"/>
    </source>
</evidence>
<dbReference type="AlphaFoldDB" id="A0A6C0P517"/>
<organism evidence="4 5">
    <name type="scientific">Paenibacillus rhizovicinus</name>
    <dbReference type="NCBI Taxonomy" id="2704463"/>
    <lineage>
        <taxon>Bacteria</taxon>
        <taxon>Bacillati</taxon>
        <taxon>Bacillota</taxon>
        <taxon>Bacilli</taxon>
        <taxon>Bacillales</taxon>
        <taxon>Paenibacillaceae</taxon>
        <taxon>Paenibacillus</taxon>
    </lineage>
</organism>
<keyword evidence="2" id="KW-0732">Signal</keyword>
<feature type="domain" description="SLH" evidence="3">
    <location>
        <begin position="510"/>
        <end position="566"/>
    </location>
</feature>
<accession>A0A6C0P517</accession>
<feature type="chain" id="PRO_5025373052" evidence="2">
    <location>
        <begin position="24"/>
        <end position="566"/>
    </location>
</feature>
<dbReference type="EMBL" id="CP048286">
    <property type="protein sequence ID" value="QHW33589.1"/>
    <property type="molecule type" value="Genomic_DNA"/>
</dbReference>
<dbReference type="RefSeq" id="WP_162643587.1">
    <property type="nucleotide sequence ID" value="NZ_CP048286.1"/>
</dbReference>
<feature type="domain" description="SLH" evidence="3">
    <location>
        <begin position="383"/>
        <end position="446"/>
    </location>
</feature>
<sequence>MRVKLIAALLAVCCFIYPLAAFADGQLQKAEFSQRDVQVPSGANEFSLDILVTNKAAFSSAEFGLQLDAGLQIKSVRLGSGITGSPVNVLEKNGISYFGFFDTKNNYAGTVNVCTVVFGYEGDAAASVTLKEASVTTITANGGAAKETTAPDAIAHVTRLSAGNGSTPGGGGTQGGGGGTSATDPIIDPDNGRATVKLDANAIANALEQAVTDANGYTVLAFDLTSETSRAEEAAIVFPVDLIQTAAKQKLLIRTSLGTIEIPAGAIGKQQSGNASAVTLVVKKAGGAALPADAADQSGRRLAVDIHFELDGQPIAWSNDLTPVHVMLPYEPTVEEKSHPDNLLVYYVDDSNGWHVMPGSRYDAAAGTIGFYANHFSRFAVAPASMTFSDTGNSWAVKEIESLAIRGIITGRTTDTFDPNAQVTRADFTKLLIGVLGRTAPASGSVVFSDVKGSDYYYDAVMTARTLGLAAGTADNAFEPKNPITRQDMMVLLDRAFALSGKPFAAMAELSAYKDAGQLSAYARDSAAKLIAADVIAGSDGKLRPKDRLTRAEAAKVLYKLFGLLY</sequence>
<evidence type="ECO:0000313" key="4">
    <source>
        <dbReference type="EMBL" id="QHW33589.1"/>
    </source>
</evidence>
<dbReference type="PROSITE" id="PS51272">
    <property type="entry name" value="SLH"/>
    <property type="match status" value="3"/>
</dbReference>